<organism evidence="1 2">
    <name type="scientific">Senna tora</name>
    <dbReference type="NCBI Taxonomy" id="362788"/>
    <lineage>
        <taxon>Eukaryota</taxon>
        <taxon>Viridiplantae</taxon>
        <taxon>Streptophyta</taxon>
        <taxon>Embryophyta</taxon>
        <taxon>Tracheophyta</taxon>
        <taxon>Spermatophyta</taxon>
        <taxon>Magnoliopsida</taxon>
        <taxon>eudicotyledons</taxon>
        <taxon>Gunneridae</taxon>
        <taxon>Pentapetalae</taxon>
        <taxon>rosids</taxon>
        <taxon>fabids</taxon>
        <taxon>Fabales</taxon>
        <taxon>Fabaceae</taxon>
        <taxon>Caesalpinioideae</taxon>
        <taxon>Cassia clade</taxon>
        <taxon>Senna</taxon>
    </lineage>
</organism>
<evidence type="ECO:0000313" key="1">
    <source>
        <dbReference type="EMBL" id="KAF7841362.1"/>
    </source>
</evidence>
<accession>A0A834XB39</accession>
<dbReference type="Proteomes" id="UP000634136">
    <property type="component" value="Unassembled WGS sequence"/>
</dbReference>
<name>A0A834XB39_9FABA</name>
<protein>
    <submittedName>
        <fullName evidence="1">Uncharacterized protein</fullName>
    </submittedName>
</protein>
<comment type="caution">
    <text evidence="1">The sequence shown here is derived from an EMBL/GenBank/DDBJ whole genome shotgun (WGS) entry which is preliminary data.</text>
</comment>
<reference evidence="1" key="1">
    <citation type="submission" date="2020-09" db="EMBL/GenBank/DDBJ databases">
        <title>Genome-Enabled Discovery of Anthraquinone Biosynthesis in Senna tora.</title>
        <authorList>
            <person name="Kang S.-H."/>
            <person name="Pandey R.P."/>
            <person name="Lee C.-M."/>
            <person name="Sim J.-S."/>
            <person name="Jeong J.-T."/>
            <person name="Choi B.-S."/>
            <person name="Jung M."/>
            <person name="Ginzburg D."/>
            <person name="Zhao K."/>
            <person name="Won S.Y."/>
            <person name="Oh T.-J."/>
            <person name="Yu Y."/>
            <person name="Kim N.-H."/>
            <person name="Lee O.R."/>
            <person name="Lee T.-H."/>
            <person name="Bashyal P."/>
            <person name="Kim T.-S."/>
            <person name="Lee W.-H."/>
            <person name="Kawkins C."/>
            <person name="Kim C.-K."/>
            <person name="Kim J.S."/>
            <person name="Ahn B.O."/>
            <person name="Rhee S.Y."/>
            <person name="Sohng J.K."/>
        </authorList>
    </citation>
    <scope>NUCLEOTIDE SEQUENCE</scope>
    <source>
        <tissue evidence="1">Leaf</tissue>
    </source>
</reference>
<dbReference type="EMBL" id="JAAIUW010000002">
    <property type="protein sequence ID" value="KAF7841362.1"/>
    <property type="molecule type" value="Genomic_DNA"/>
</dbReference>
<evidence type="ECO:0000313" key="2">
    <source>
        <dbReference type="Proteomes" id="UP000634136"/>
    </source>
</evidence>
<gene>
    <name evidence="1" type="ORF">G2W53_003660</name>
</gene>
<dbReference type="AlphaFoldDB" id="A0A834XB39"/>
<sequence length="68" mass="7322">MGITTSILTLISGSIPINPNLSTIRKTPNPFIHTLLLHFFCIAQTCVATQLNGLSINEEAQISIALNT</sequence>
<keyword evidence="2" id="KW-1185">Reference proteome</keyword>
<proteinExistence type="predicted"/>